<name>A0AA35WPP6_GEOBA</name>
<feature type="compositionally biased region" description="Polar residues" evidence="1">
    <location>
        <begin position="97"/>
        <end position="107"/>
    </location>
</feature>
<sequence>MPGAKLTLALGEYGELEVVTPGPGVPLENYRDHVMGMMSSETHHRTDTILSKQTLYSAVTDLLVPVLTKLPEDTPPPLPSSPNPLTTSPLSHRHTKTSGSARTQGTQRDSRSEGIKVEGADVCSQLPSSRAYHDYIWRRADSVL</sequence>
<organism evidence="2 3">
    <name type="scientific">Geodia barretti</name>
    <name type="common">Barrett's horny sponge</name>
    <dbReference type="NCBI Taxonomy" id="519541"/>
    <lineage>
        <taxon>Eukaryota</taxon>
        <taxon>Metazoa</taxon>
        <taxon>Porifera</taxon>
        <taxon>Demospongiae</taxon>
        <taxon>Heteroscleromorpha</taxon>
        <taxon>Tetractinellida</taxon>
        <taxon>Astrophorina</taxon>
        <taxon>Geodiidae</taxon>
        <taxon>Geodia</taxon>
    </lineage>
</organism>
<reference evidence="2" key="1">
    <citation type="submission" date="2023-03" db="EMBL/GenBank/DDBJ databases">
        <authorList>
            <person name="Steffen K."/>
            <person name="Cardenas P."/>
        </authorList>
    </citation>
    <scope>NUCLEOTIDE SEQUENCE</scope>
</reference>
<feature type="compositionally biased region" description="Pro residues" evidence="1">
    <location>
        <begin position="73"/>
        <end position="82"/>
    </location>
</feature>
<dbReference type="AlphaFoldDB" id="A0AA35WPP6"/>
<evidence type="ECO:0000256" key="1">
    <source>
        <dbReference type="SAM" id="MobiDB-lite"/>
    </source>
</evidence>
<comment type="caution">
    <text evidence="2">The sequence shown here is derived from an EMBL/GenBank/DDBJ whole genome shotgun (WGS) entry which is preliminary data.</text>
</comment>
<keyword evidence="3" id="KW-1185">Reference proteome</keyword>
<evidence type="ECO:0000313" key="3">
    <source>
        <dbReference type="Proteomes" id="UP001174909"/>
    </source>
</evidence>
<dbReference type="EMBL" id="CASHTH010002391">
    <property type="protein sequence ID" value="CAI8029243.1"/>
    <property type="molecule type" value="Genomic_DNA"/>
</dbReference>
<dbReference type="Proteomes" id="UP001174909">
    <property type="component" value="Unassembled WGS sequence"/>
</dbReference>
<evidence type="ECO:0000313" key="2">
    <source>
        <dbReference type="EMBL" id="CAI8029243.1"/>
    </source>
</evidence>
<proteinExistence type="predicted"/>
<accession>A0AA35WPP6</accession>
<protein>
    <submittedName>
        <fullName evidence="2">Uncharacterized protein</fullName>
    </submittedName>
</protein>
<feature type="region of interest" description="Disordered" evidence="1">
    <location>
        <begin position="69"/>
        <end position="115"/>
    </location>
</feature>
<gene>
    <name evidence="2" type="ORF">GBAR_LOCUS16617</name>
</gene>